<name>A0ABC8UEC7_9AQUA</name>
<dbReference type="AlphaFoldDB" id="A0ABC8UEC7"/>
<accession>A0ABC8UEC7</accession>
<dbReference type="EMBL" id="CAUOFW020007180">
    <property type="protein sequence ID" value="CAK9177931.1"/>
    <property type="molecule type" value="Genomic_DNA"/>
</dbReference>
<evidence type="ECO:0000313" key="2">
    <source>
        <dbReference type="Proteomes" id="UP001642360"/>
    </source>
</evidence>
<dbReference type="PANTHER" id="PTHR12455">
    <property type="entry name" value="NUCLEOLAR COMPLEX PROTEIN 4"/>
    <property type="match status" value="1"/>
</dbReference>
<organism evidence="1 2">
    <name type="scientific">Ilex paraguariensis</name>
    <name type="common">yerba mate</name>
    <dbReference type="NCBI Taxonomy" id="185542"/>
    <lineage>
        <taxon>Eukaryota</taxon>
        <taxon>Viridiplantae</taxon>
        <taxon>Streptophyta</taxon>
        <taxon>Embryophyta</taxon>
        <taxon>Tracheophyta</taxon>
        <taxon>Spermatophyta</taxon>
        <taxon>Magnoliopsida</taxon>
        <taxon>eudicotyledons</taxon>
        <taxon>Gunneridae</taxon>
        <taxon>Pentapetalae</taxon>
        <taxon>asterids</taxon>
        <taxon>campanulids</taxon>
        <taxon>Aquifoliales</taxon>
        <taxon>Aquifoliaceae</taxon>
        <taxon>Ilex</taxon>
    </lineage>
</organism>
<dbReference type="Proteomes" id="UP001642360">
    <property type="component" value="Unassembled WGS sequence"/>
</dbReference>
<reference evidence="1 2" key="1">
    <citation type="submission" date="2024-02" db="EMBL/GenBank/DDBJ databases">
        <authorList>
            <person name="Vignale AGUSTIN F."/>
            <person name="Sosa J E."/>
            <person name="Modenutti C."/>
        </authorList>
    </citation>
    <scope>NUCLEOTIDE SEQUENCE [LARGE SCALE GENOMIC DNA]</scope>
</reference>
<comment type="caution">
    <text evidence="1">The sequence shown here is derived from an EMBL/GenBank/DDBJ whole genome shotgun (WGS) entry which is preliminary data.</text>
</comment>
<evidence type="ECO:0000313" key="1">
    <source>
        <dbReference type="EMBL" id="CAK9177931.1"/>
    </source>
</evidence>
<dbReference type="PANTHER" id="PTHR12455:SF0">
    <property type="entry name" value="NUCLEOLAR COMPLEX PROTEIN 4 HOMOLOG"/>
    <property type="match status" value="1"/>
</dbReference>
<dbReference type="InterPro" id="IPR027193">
    <property type="entry name" value="Noc4"/>
</dbReference>
<protein>
    <submittedName>
        <fullName evidence="1">Uncharacterized protein</fullName>
    </submittedName>
</protein>
<proteinExistence type="predicted"/>
<keyword evidence="2" id="KW-1185">Reference proteome</keyword>
<sequence>MASILSQKKKKKDKYTLSDLKTLGHQLLSSRAHINNLPLLLTFINPSSPPQYVLSSLLSLQSFFIPLLPNLPPSSSKPSISSVQKDPDPEFIYRTWLRSKFDDFVQSLIDITISSQCEGTLREVVLDTLMEFVRVGNGGRFHSGVYHKFLHSIIHSMLGVDDILLDLLASKYLKYIDVSYFTYINLEKLARSLEAKNIPDNRSVSPDADNESWSSASVELSIHKIHHIISRIPILEAFDEKSEYQMLNGSVNSIKFSVWDSLTWKLGLIPTQLYGSSLASIFIKECNDKEHSELLKAEDKQKTTKKAANNVLPRANVGKKMKLKFTKAWISFLSLPLPLDVYKEVTRRSSLRIVFIVIK</sequence>
<gene>
    <name evidence="1" type="ORF">ILEXP_LOCUS47846</name>
</gene>